<dbReference type="OrthoDB" id="5376590at2759"/>
<evidence type="ECO:0000256" key="5">
    <source>
        <dbReference type="ARBA" id="ARBA00022827"/>
    </source>
</evidence>
<comment type="cofactor">
    <cofactor evidence="1">
        <name>FAD</name>
        <dbReference type="ChEBI" id="CHEBI:57692"/>
    </cofactor>
</comment>
<dbReference type="EMBL" id="OB667937">
    <property type="protein sequence ID" value="CAD7234174.1"/>
    <property type="molecule type" value="Genomic_DNA"/>
</dbReference>
<evidence type="ECO:0000256" key="8">
    <source>
        <dbReference type="ARBA" id="ARBA00023128"/>
    </source>
</evidence>
<dbReference type="GO" id="GO:0071949">
    <property type="term" value="F:FAD binding"/>
    <property type="evidence" value="ECO:0007669"/>
    <property type="project" value="TreeGrafter"/>
</dbReference>
<comment type="catalytic activity">
    <reaction evidence="10">
        <text>ubiquinone-10 + hydrogen sulfide + glutathione + H(+) = S-sulfanylglutathione + ubiquinol-10</text>
        <dbReference type="Rhea" id="RHEA:62608"/>
        <dbReference type="ChEBI" id="CHEBI:15378"/>
        <dbReference type="ChEBI" id="CHEBI:29919"/>
        <dbReference type="ChEBI" id="CHEBI:46245"/>
        <dbReference type="ChEBI" id="CHEBI:57925"/>
        <dbReference type="ChEBI" id="CHEBI:58905"/>
        <dbReference type="ChEBI" id="CHEBI:64183"/>
    </reaction>
    <physiologicalReaction direction="left-to-right" evidence="10">
        <dbReference type="Rhea" id="RHEA:62609"/>
    </physiologicalReaction>
</comment>
<evidence type="ECO:0000256" key="9">
    <source>
        <dbReference type="ARBA" id="ARBA00051038"/>
    </source>
</evidence>
<dbReference type="GO" id="GO:0070221">
    <property type="term" value="P:sulfide oxidation, using sulfide:quinone oxidoreductase"/>
    <property type="evidence" value="ECO:0007669"/>
    <property type="project" value="TreeGrafter"/>
</dbReference>
<evidence type="ECO:0000256" key="16">
    <source>
        <dbReference type="ARBA" id="ARBA00082958"/>
    </source>
</evidence>
<dbReference type="SUPFAM" id="SSF51905">
    <property type="entry name" value="FAD/NAD(P)-binding domain"/>
    <property type="match status" value="2"/>
</dbReference>
<dbReference type="GO" id="GO:0005739">
    <property type="term" value="C:mitochondrion"/>
    <property type="evidence" value="ECO:0007669"/>
    <property type="project" value="UniProtKB-SubCell"/>
</dbReference>
<evidence type="ECO:0000256" key="10">
    <source>
        <dbReference type="ARBA" id="ARBA00052810"/>
    </source>
</evidence>
<dbReference type="GO" id="GO:0070224">
    <property type="term" value="F:sulfide:quinone oxidoreductase activity"/>
    <property type="evidence" value="ECO:0007669"/>
    <property type="project" value="TreeGrafter"/>
</dbReference>
<keyword evidence="7" id="KW-0560">Oxidoreductase</keyword>
<name>A0A7R8WLT1_9CRUS</name>
<evidence type="ECO:0000256" key="13">
    <source>
        <dbReference type="ARBA" id="ARBA00060891"/>
    </source>
</evidence>
<protein>
    <recommendedName>
        <fullName evidence="15">Sulfide:quinone oxidoreductase, mitochondrial</fullName>
        <ecNumber evidence="14">1.8.5.8</ecNumber>
    </recommendedName>
    <alternativeName>
        <fullName evidence="16">Sulfide quinone oxidoreductase</fullName>
    </alternativeName>
</protein>
<feature type="domain" description="FAD/NAD(P)-binding" evidence="17">
    <location>
        <begin position="34"/>
        <end position="338"/>
    </location>
</feature>
<accession>A0A7R8WLT1</accession>
<evidence type="ECO:0000256" key="11">
    <source>
        <dbReference type="ARBA" id="ARBA00052986"/>
    </source>
</evidence>
<evidence type="ECO:0000256" key="6">
    <source>
        <dbReference type="ARBA" id="ARBA00022946"/>
    </source>
</evidence>
<evidence type="ECO:0000256" key="14">
    <source>
        <dbReference type="ARBA" id="ARBA00066447"/>
    </source>
</evidence>
<sequence length="479" mass="53731">MNPSLLKNLGTAVRRPWIRSFSITAASLSDHHFKLLVVGGGSGGCAVASRFTRSLDPGDVGIVEPADSHFYQPMWTLVGAGLKTLEQSRKPMRNVLPKKATWIQDQIISFDPDISTVWTVAGRQITYQYMVVAMGLQLNYSRIPGLVNALQNDDRVCSNYSQKYVTKTFPAIQELKSGNALFVFPNSPIKCAGAPQKIMYLADWILKKEGRRSNVNIIYLTPLPVLFGVKKYCEALEKIVAERNIRTVKETELVRVNHHKSEAVFNNLKDGSTEAIEYSFLHVPPPMSAPDPLKDAPTGFTDATGFLNVSKNTLQHLKYPNIFGIGDCTNLPCAKTAAAAATQVGVLFQNLQSVMEGESASIAKYEGYTSCPLLVGYNKCIMAEFDYDLQPLETFPVDQSIPRFSMYLLKKDIMPQLYWHLMTKGYWTGPGPARRLMHLQFIKAFHTETKDKNEWTENTTDVAQNYQRTLKRIKRSSVR</sequence>
<keyword evidence="8" id="KW-0496">Mitochondrion</keyword>
<dbReference type="GO" id="GO:0106436">
    <property type="term" value="F:glutathione-dependent sulfide quinone oxidoreductase activity"/>
    <property type="evidence" value="ECO:0007669"/>
    <property type="project" value="UniProtKB-EC"/>
</dbReference>
<evidence type="ECO:0000256" key="15">
    <source>
        <dbReference type="ARBA" id="ARBA00070160"/>
    </source>
</evidence>
<dbReference type="PANTHER" id="PTHR10632">
    <property type="entry name" value="SULFIDE:QUINONE OXIDOREDUCTASE"/>
    <property type="match status" value="1"/>
</dbReference>
<keyword evidence="6" id="KW-0809">Transit peptide</keyword>
<dbReference type="Pfam" id="PF07992">
    <property type="entry name" value="Pyr_redox_2"/>
    <property type="match status" value="1"/>
</dbReference>
<dbReference type="AlphaFoldDB" id="A0A7R8WLT1"/>
<dbReference type="InterPro" id="IPR036188">
    <property type="entry name" value="FAD/NAD-bd_sf"/>
</dbReference>
<dbReference type="GO" id="GO:0048038">
    <property type="term" value="F:quinone binding"/>
    <property type="evidence" value="ECO:0007669"/>
    <property type="project" value="UniProtKB-KW"/>
</dbReference>
<dbReference type="EC" id="1.8.5.8" evidence="14"/>
<dbReference type="InterPro" id="IPR023753">
    <property type="entry name" value="FAD/NAD-binding_dom"/>
</dbReference>
<dbReference type="InterPro" id="IPR015904">
    <property type="entry name" value="Sulphide_quinone_reductase"/>
</dbReference>
<evidence type="ECO:0000256" key="12">
    <source>
        <dbReference type="ARBA" id="ARBA00059167"/>
    </source>
</evidence>
<reference evidence="18" key="1">
    <citation type="submission" date="2020-11" db="EMBL/GenBank/DDBJ databases">
        <authorList>
            <person name="Tran Van P."/>
        </authorList>
    </citation>
    <scope>NUCLEOTIDE SEQUENCE</scope>
</reference>
<comment type="similarity">
    <text evidence="13">Belongs to the SQRD family.</text>
</comment>
<evidence type="ECO:0000256" key="2">
    <source>
        <dbReference type="ARBA" id="ARBA00004173"/>
    </source>
</evidence>
<evidence type="ECO:0000256" key="3">
    <source>
        <dbReference type="ARBA" id="ARBA00022630"/>
    </source>
</evidence>
<dbReference type="FunFam" id="3.50.50.60:FF:000034">
    <property type="entry name" value="sulfide:quinone oxidoreductase, mitochondrial"/>
    <property type="match status" value="1"/>
</dbReference>
<comment type="catalytic activity">
    <reaction evidence="11">
        <text>a quinone + hydrogen sulfide + glutathione + H(+) = S-sulfanylglutathione + a quinol</text>
        <dbReference type="Rhea" id="RHEA:55156"/>
        <dbReference type="ChEBI" id="CHEBI:15378"/>
        <dbReference type="ChEBI" id="CHEBI:24646"/>
        <dbReference type="ChEBI" id="CHEBI:29919"/>
        <dbReference type="ChEBI" id="CHEBI:57925"/>
        <dbReference type="ChEBI" id="CHEBI:58905"/>
        <dbReference type="ChEBI" id="CHEBI:132124"/>
        <dbReference type="EC" id="1.8.5.8"/>
    </reaction>
    <physiologicalReaction direction="left-to-right" evidence="11">
        <dbReference type="Rhea" id="RHEA:55157"/>
    </physiologicalReaction>
</comment>
<keyword evidence="5" id="KW-0274">FAD</keyword>
<comment type="subcellular location">
    <subcellularLocation>
        <location evidence="2">Mitochondrion</location>
    </subcellularLocation>
</comment>
<evidence type="ECO:0000256" key="1">
    <source>
        <dbReference type="ARBA" id="ARBA00001974"/>
    </source>
</evidence>
<keyword evidence="4" id="KW-0874">Quinone</keyword>
<proteinExistence type="inferred from homology"/>
<gene>
    <name evidence="18" type="ORF">CTOB1V02_LOCUS11991</name>
</gene>
<dbReference type="PANTHER" id="PTHR10632:SF2">
    <property type="entry name" value="SULFIDE:QUINONE OXIDOREDUCTASE, MITOCHONDRIAL"/>
    <property type="match status" value="1"/>
</dbReference>
<evidence type="ECO:0000256" key="7">
    <source>
        <dbReference type="ARBA" id="ARBA00023002"/>
    </source>
</evidence>
<comment type="function">
    <text evidence="12">Catalyzes the oxidation of hydrogen sulfide with the help of a quinone, such as ubiquinone-10, giving rise to thiosulfate and ultimately to sulfane (molecular sulfur) atoms. Requires an additional electron acceptor; can use sulfite, sulfide or cyanide (in vitro). It is believed the in vivo electron acceptor is glutathione.</text>
</comment>
<comment type="catalytic activity">
    <reaction evidence="9">
        <text>ubiquinone-10 + hydrogen sulfide + sulfite + 2 H(+) = ubiquinol-10 + thiosulfate</text>
        <dbReference type="Rhea" id="RHEA:38359"/>
        <dbReference type="ChEBI" id="CHEBI:15378"/>
        <dbReference type="ChEBI" id="CHEBI:17359"/>
        <dbReference type="ChEBI" id="CHEBI:29919"/>
        <dbReference type="ChEBI" id="CHEBI:33542"/>
        <dbReference type="ChEBI" id="CHEBI:46245"/>
        <dbReference type="ChEBI" id="CHEBI:64183"/>
    </reaction>
    <physiologicalReaction direction="left-to-right" evidence="9">
        <dbReference type="Rhea" id="RHEA:38360"/>
    </physiologicalReaction>
</comment>
<evidence type="ECO:0000256" key="4">
    <source>
        <dbReference type="ARBA" id="ARBA00022719"/>
    </source>
</evidence>
<dbReference type="Gene3D" id="3.50.50.60">
    <property type="entry name" value="FAD/NAD(P)-binding domain"/>
    <property type="match status" value="2"/>
</dbReference>
<evidence type="ECO:0000259" key="17">
    <source>
        <dbReference type="Pfam" id="PF07992"/>
    </source>
</evidence>
<evidence type="ECO:0000313" key="18">
    <source>
        <dbReference type="EMBL" id="CAD7234174.1"/>
    </source>
</evidence>
<organism evidence="18">
    <name type="scientific">Cyprideis torosa</name>
    <dbReference type="NCBI Taxonomy" id="163714"/>
    <lineage>
        <taxon>Eukaryota</taxon>
        <taxon>Metazoa</taxon>
        <taxon>Ecdysozoa</taxon>
        <taxon>Arthropoda</taxon>
        <taxon>Crustacea</taxon>
        <taxon>Oligostraca</taxon>
        <taxon>Ostracoda</taxon>
        <taxon>Podocopa</taxon>
        <taxon>Podocopida</taxon>
        <taxon>Cytherocopina</taxon>
        <taxon>Cytheroidea</taxon>
        <taxon>Cytherideidae</taxon>
        <taxon>Cyprideis</taxon>
    </lineage>
</organism>
<keyword evidence="3" id="KW-0285">Flavoprotein</keyword>